<dbReference type="EMBL" id="JASCZI010181295">
    <property type="protein sequence ID" value="MED6181272.1"/>
    <property type="molecule type" value="Genomic_DNA"/>
</dbReference>
<sequence>MANPTCMSPSSYELGDDLVRFGAWWSIPTSLGISDDGRRRVDDRSSWLRARSVGDCAWMFDGATKDRVYALSLASRVIHEMGITWMNEAVGRNDERDGIEIDGFKREWIMEVFDD</sequence>
<keyword evidence="2" id="KW-1185">Reference proteome</keyword>
<accession>A0ABU6W7V3</accession>
<name>A0ABU6W7V3_9FABA</name>
<reference evidence="1 2" key="1">
    <citation type="journal article" date="2023" name="Plants (Basel)">
        <title>Bridging the Gap: Combining Genomics and Transcriptomics Approaches to Understand Stylosanthes scabra, an Orphan Legume from the Brazilian Caatinga.</title>
        <authorList>
            <person name="Ferreira-Neto J.R.C."/>
            <person name="da Silva M.D."/>
            <person name="Binneck E."/>
            <person name="de Melo N.F."/>
            <person name="da Silva R.H."/>
            <person name="de Melo A.L.T.M."/>
            <person name="Pandolfi V."/>
            <person name="Bustamante F.O."/>
            <person name="Brasileiro-Vidal A.C."/>
            <person name="Benko-Iseppon A.M."/>
        </authorList>
    </citation>
    <scope>NUCLEOTIDE SEQUENCE [LARGE SCALE GENOMIC DNA]</scope>
    <source>
        <tissue evidence="1">Leaves</tissue>
    </source>
</reference>
<proteinExistence type="predicted"/>
<dbReference type="Proteomes" id="UP001341840">
    <property type="component" value="Unassembled WGS sequence"/>
</dbReference>
<organism evidence="1 2">
    <name type="scientific">Stylosanthes scabra</name>
    <dbReference type="NCBI Taxonomy" id="79078"/>
    <lineage>
        <taxon>Eukaryota</taxon>
        <taxon>Viridiplantae</taxon>
        <taxon>Streptophyta</taxon>
        <taxon>Embryophyta</taxon>
        <taxon>Tracheophyta</taxon>
        <taxon>Spermatophyta</taxon>
        <taxon>Magnoliopsida</taxon>
        <taxon>eudicotyledons</taxon>
        <taxon>Gunneridae</taxon>
        <taxon>Pentapetalae</taxon>
        <taxon>rosids</taxon>
        <taxon>fabids</taxon>
        <taxon>Fabales</taxon>
        <taxon>Fabaceae</taxon>
        <taxon>Papilionoideae</taxon>
        <taxon>50 kb inversion clade</taxon>
        <taxon>dalbergioids sensu lato</taxon>
        <taxon>Dalbergieae</taxon>
        <taxon>Pterocarpus clade</taxon>
        <taxon>Stylosanthes</taxon>
    </lineage>
</organism>
<gene>
    <name evidence="1" type="ORF">PIB30_017844</name>
</gene>
<evidence type="ECO:0000313" key="1">
    <source>
        <dbReference type="EMBL" id="MED6181272.1"/>
    </source>
</evidence>
<comment type="caution">
    <text evidence="1">The sequence shown here is derived from an EMBL/GenBank/DDBJ whole genome shotgun (WGS) entry which is preliminary data.</text>
</comment>
<evidence type="ECO:0000313" key="2">
    <source>
        <dbReference type="Proteomes" id="UP001341840"/>
    </source>
</evidence>
<protein>
    <submittedName>
        <fullName evidence="1">Uncharacterized protein</fullName>
    </submittedName>
</protein>